<dbReference type="GeneID" id="28846856"/>
<accession>A0A179G0X7</accession>
<feature type="domain" description="RING-type" evidence="9">
    <location>
        <begin position="718"/>
        <end position="768"/>
    </location>
</feature>
<dbReference type="PANTHER" id="PTHR45626">
    <property type="entry name" value="TRANSCRIPTION TERMINATION FACTOR 2-RELATED"/>
    <property type="match status" value="1"/>
</dbReference>
<evidence type="ECO:0000313" key="11">
    <source>
        <dbReference type="EMBL" id="OAQ70971.2"/>
    </source>
</evidence>
<organism evidence="11 12">
    <name type="scientific">Pochonia chlamydosporia 170</name>
    <dbReference type="NCBI Taxonomy" id="1380566"/>
    <lineage>
        <taxon>Eukaryota</taxon>
        <taxon>Fungi</taxon>
        <taxon>Dikarya</taxon>
        <taxon>Ascomycota</taxon>
        <taxon>Pezizomycotina</taxon>
        <taxon>Sordariomycetes</taxon>
        <taxon>Hypocreomycetidae</taxon>
        <taxon>Hypocreales</taxon>
        <taxon>Clavicipitaceae</taxon>
        <taxon>Pochonia</taxon>
    </lineage>
</organism>
<dbReference type="Gene3D" id="3.40.50.300">
    <property type="entry name" value="P-loop containing nucleotide triphosphate hydrolases"/>
    <property type="match status" value="1"/>
</dbReference>
<dbReference type="InterPro" id="IPR050628">
    <property type="entry name" value="SNF2_RAD54_helicase_TF"/>
</dbReference>
<dbReference type="Gene3D" id="3.40.50.10810">
    <property type="entry name" value="Tandem AAA-ATPase domain"/>
    <property type="match status" value="1"/>
</dbReference>
<dbReference type="Pfam" id="PF00271">
    <property type="entry name" value="Helicase_C"/>
    <property type="match status" value="1"/>
</dbReference>
<keyword evidence="2" id="KW-0547">Nucleotide-binding</keyword>
<keyword evidence="6" id="KW-0067">ATP-binding</keyword>
<dbReference type="SMART" id="SM00490">
    <property type="entry name" value="HELICc"/>
    <property type="match status" value="1"/>
</dbReference>
<evidence type="ECO:0000256" key="3">
    <source>
        <dbReference type="ARBA" id="ARBA00022771"/>
    </source>
</evidence>
<dbReference type="OrthoDB" id="448448at2759"/>
<keyword evidence="4" id="KW-0378">Hydrolase</keyword>
<dbReference type="SUPFAM" id="SSF52540">
    <property type="entry name" value="P-loop containing nucleoside triphosphate hydrolases"/>
    <property type="match status" value="2"/>
</dbReference>
<dbReference type="GO" id="GO:0005634">
    <property type="term" value="C:nucleus"/>
    <property type="evidence" value="ECO:0007669"/>
    <property type="project" value="TreeGrafter"/>
</dbReference>
<evidence type="ECO:0000313" key="12">
    <source>
        <dbReference type="Proteomes" id="UP000078397"/>
    </source>
</evidence>
<dbReference type="GO" id="GO:0008094">
    <property type="term" value="F:ATP-dependent activity, acting on DNA"/>
    <property type="evidence" value="ECO:0007669"/>
    <property type="project" value="TreeGrafter"/>
</dbReference>
<dbReference type="KEGG" id="pchm:VFPPC_03351"/>
<evidence type="ECO:0000256" key="5">
    <source>
        <dbReference type="ARBA" id="ARBA00022833"/>
    </source>
</evidence>
<comment type="caution">
    <text evidence="11">The sequence shown here is derived from an EMBL/GenBank/DDBJ whole genome shotgun (WGS) entry which is preliminary data.</text>
</comment>
<dbReference type="InterPro" id="IPR049730">
    <property type="entry name" value="SNF2/RAD54-like_C"/>
</dbReference>
<dbReference type="InterPro" id="IPR014001">
    <property type="entry name" value="Helicase_ATP-bd"/>
</dbReference>
<dbReference type="STRING" id="1380566.A0A179G0X7"/>
<evidence type="ECO:0000256" key="7">
    <source>
        <dbReference type="PROSITE-ProRule" id="PRU00175"/>
    </source>
</evidence>
<dbReference type="SMART" id="SM00487">
    <property type="entry name" value="DEXDc"/>
    <property type="match status" value="1"/>
</dbReference>
<evidence type="ECO:0000259" key="9">
    <source>
        <dbReference type="PROSITE" id="PS50089"/>
    </source>
</evidence>
<dbReference type="Pfam" id="PF00176">
    <property type="entry name" value="SNF2-rel_dom"/>
    <property type="match status" value="1"/>
</dbReference>
<dbReference type="InterPro" id="IPR001650">
    <property type="entry name" value="Helicase_C-like"/>
</dbReference>
<keyword evidence="11" id="KW-0347">Helicase</keyword>
<reference evidence="11 12" key="1">
    <citation type="journal article" date="2016" name="PLoS Pathog.">
        <title>Biosynthesis of antibiotic leucinostatins in bio-control fungus Purpureocillium lilacinum and their inhibition on phytophthora revealed by genome mining.</title>
        <authorList>
            <person name="Wang G."/>
            <person name="Liu Z."/>
            <person name="Lin R."/>
            <person name="Li E."/>
            <person name="Mao Z."/>
            <person name="Ling J."/>
            <person name="Yang Y."/>
            <person name="Yin W.B."/>
            <person name="Xie B."/>
        </authorList>
    </citation>
    <scope>NUCLEOTIDE SEQUENCE [LARGE SCALE GENOMIC DNA]</scope>
    <source>
        <strain evidence="11">170</strain>
    </source>
</reference>
<feature type="region of interest" description="Disordered" evidence="8">
    <location>
        <begin position="99"/>
        <end position="118"/>
    </location>
</feature>
<dbReference type="InterPro" id="IPR001841">
    <property type="entry name" value="Znf_RING"/>
</dbReference>
<evidence type="ECO:0000256" key="2">
    <source>
        <dbReference type="ARBA" id="ARBA00022741"/>
    </source>
</evidence>
<keyword evidence="5" id="KW-0862">Zinc</keyword>
<dbReference type="CDD" id="cd18008">
    <property type="entry name" value="DEXDc_SHPRH-like"/>
    <property type="match status" value="1"/>
</dbReference>
<dbReference type="PANTHER" id="PTHR45626:SF52">
    <property type="entry name" value="SINGLE-STRANDED DNA-DEPENDENT ATPASE (EUROFUNG)"/>
    <property type="match status" value="1"/>
</dbReference>
<feature type="domain" description="Helicase ATP-binding" evidence="10">
    <location>
        <begin position="391"/>
        <end position="529"/>
    </location>
</feature>
<dbReference type="RefSeq" id="XP_022284612.1">
    <property type="nucleotide sequence ID" value="XM_022428326.1"/>
</dbReference>
<evidence type="ECO:0000256" key="1">
    <source>
        <dbReference type="ARBA" id="ARBA00022723"/>
    </source>
</evidence>
<evidence type="ECO:0000256" key="4">
    <source>
        <dbReference type="ARBA" id="ARBA00022801"/>
    </source>
</evidence>
<dbReference type="GO" id="GO:0005524">
    <property type="term" value="F:ATP binding"/>
    <property type="evidence" value="ECO:0007669"/>
    <property type="project" value="UniProtKB-KW"/>
</dbReference>
<dbReference type="PROSITE" id="PS00518">
    <property type="entry name" value="ZF_RING_1"/>
    <property type="match status" value="1"/>
</dbReference>
<feature type="compositionally biased region" description="Polar residues" evidence="8">
    <location>
        <begin position="104"/>
        <end position="118"/>
    </location>
</feature>
<dbReference type="GO" id="GO:0016787">
    <property type="term" value="F:hydrolase activity"/>
    <property type="evidence" value="ECO:0007669"/>
    <property type="project" value="UniProtKB-KW"/>
</dbReference>
<dbReference type="InterPro" id="IPR017907">
    <property type="entry name" value="Znf_RING_CS"/>
</dbReference>
<dbReference type="InterPro" id="IPR027417">
    <property type="entry name" value="P-loop_NTPase"/>
</dbReference>
<dbReference type="EMBL" id="LSBJ02000002">
    <property type="protein sequence ID" value="OAQ70971.2"/>
    <property type="molecule type" value="Genomic_DNA"/>
</dbReference>
<dbReference type="InterPro" id="IPR038718">
    <property type="entry name" value="SNF2-like_sf"/>
</dbReference>
<name>A0A179G0X7_METCM</name>
<dbReference type="AlphaFoldDB" id="A0A179G0X7"/>
<proteinExistence type="predicted"/>
<dbReference type="CDD" id="cd18793">
    <property type="entry name" value="SF2_C_SNF"/>
    <property type="match status" value="1"/>
</dbReference>
<dbReference type="PROSITE" id="PS50089">
    <property type="entry name" value="ZF_RING_2"/>
    <property type="match status" value="1"/>
</dbReference>
<keyword evidence="1" id="KW-0479">Metal-binding</keyword>
<dbReference type="InterPro" id="IPR000330">
    <property type="entry name" value="SNF2_N"/>
</dbReference>
<evidence type="ECO:0000256" key="6">
    <source>
        <dbReference type="ARBA" id="ARBA00022840"/>
    </source>
</evidence>
<keyword evidence="3 7" id="KW-0863">Zinc-finger</keyword>
<evidence type="ECO:0000259" key="10">
    <source>
        <dbReference type="PROSITE" id="PS51192"/>
    </source>
</evidence>
<evidence type="ECO:0000256" key="8">
    <source>
        <dbReference type="SAM" id="MobiDB-lite"/>
    </source>
</evidence>
<dbReference type="Proteomes" id="UP000078397">
    <property type="component" value="Unassembled WGS sequence"/>
</dbReference>
<sequence>MSNNLKRVLHAAHEEADSVYYGDGSPRSSSYVGPALVNPNSDTPLFEIGNSLPEMFSNILLGPMAGGQMSITPLTDPNYDLDSALNEWQAITESTMSLDPKQLTPDSTQAISRTSSATPESSQSAIEFNAFAVGNGLICYGMLHSVDVKLFGQMQQVNSTLRSMNSQYTYFTLYEEKDNVILRFKDEPMDFGYLRTGVCAALAPLLSKSYVTLEPLAPRGSLMDVIGRANKSAEAMVKVDINVYGCQEAMEEVGNALSKSKMWLQTPDHSRPGFPLHNPHFLPVKFQGTQVEENQAPSHAIADGTRTRRREDLLREMVQDVYKAVDKNRHLERVDGGDRVTQTLLKHQQEALGFMLERESGEISERYRLWEKCEEDGRLVYRHRITRARRENRPDERGGGILADEMGMGKSLSMLALVTKTLKDGNDWVRHQMETAGSPNTPKPSRSTLVVVSSALLIDNWETEVEKHLEPGLTVVRYHGVNRPRIIETIVDSDIVITTYNTLTTEYQLKSEPSRLHKIRWYRIILDEGKQNHSNVTSTTKLTYPQHTSSDDTQQYSTVPNKLSDIGALFSFIRVEPFSKPGIFRKWIELPFEQNMESPTVVKNRLIMLLESLCLRRTKELIKLPGLKLHTRVLDFTTNERKQYQNTKKILMRTIRHQVGEVEQSSKFGLFQANLQMRIFCNHGTFQKPFSWHRASRQDLCEAIVSSLGQDGGMEICCMGCKQPMPILGSSRWRNGFGQQCAHILCSECINLSAVSDTETSPQECPMCLRLTAKCNVGDAANGVSNVPSLNVSTESTVGDGFDHYFNVEGYSTKMRAVIEDVSRDVWTSKSIIFSCWTRTLYLLSSHLERAKIPYLRIDGDCPLSQRQTRLSQFASDSELPVLIMTTGTGAYGVFIVELQWNPGVENQAIARAIRLGQGRKVLVTRYMIRDTVEEEMQSQQLWKRQIAAVGFEDSPDEITV</sequence>
<keyword evidence="12" id="KW-1185">Reference proteome</keyword>
<dbReference type="GO" id="GO:0008270">
    <property type="term" value="F:zinc ion binding"/>
    <property type="evidence" value="ECO:0007669"/>
    <property type="project" value="UniProtKB-KW"/>
</dbReference>
<dbReference type="GO" id="GO:0006281">
    <property type="term" value="P:DNA repair"/>
    <property type="evidence" value="ECO:0007669"/>
    <property type="project" value="TreeGrafter"/>
</dbReference>
<gene>
    <name evidence="11" type="ORF">VFPPC_03351</name>
</gene>
<protein>
    <submittedName>
        <fullName evidence="11">Helicase</fullName>
    </submittedName>
</protein>
<dbReference type="PROSITE" id="PS51192">
    <property type="entry name" value="HELICASE_ATP_BIND_1"/>
    <property type="match status" value="1"/>
</dbReference>
<dbReference type="GO" id="GO:0004386">
    <property type="term" value="F:helicase activity"/>
    <property type="evidence" value="ECO:0007669"/>
    <property type="project" value="UniProtKB-KW"/>
</dbReference>